<reference evidence="1 2" key="2">
    <citation type="journal article" date="2017" name="Genome Biol.">
        <title>New reference genome sequences of hot pepper reveal the massive evolution of plant disease-resistance genes by retroduplication.</title>
        <authorList>
            <person name="Kim S."/>
            <person name="Park J."/>
            <person name="Yeom S.I."/>
            <person name="Kim Y.M."/>
            <person name="Seo E."/>
            <person name="Kim K.T."/>
            <person name="Kim M.S."/>
            <person name="Lee J.M."/>
            <person name="Cheong K."/>
            <person name="Shin H.S."/>
            <person name="Kim S.B."/>
            <person name="Han K."/>
            <person name="Lee J."/>
            <person name="Park M."/>
            <person name="Lee H.A."/>
            <person name="Lee H.Y."/>
            <person name="Lee Y."/>
            <person name="Oh S."/>
            <person name="Lee J.H."/>
            <person name="Choi E."/>
            <person name="Choi E."/>
            <person name="Lee S.E."/>
            <person name="Jeon J."/>
            <person name="Kim H."/>
            <person name="Choi G."/>
            <person name="Song H."/>
            <person name="Lee J."/>
            <person name="Lee S.C."/>
            <person name="Kwon J.K."/>
            <person name="Lee H.Y."/>
            <person name="Koo N."/>
            <person name="Hong Y."/>
            <person name="Kim R.W."/>
            <person name="Kang W.H."/>
            <person name="Huh J.H."/>
            <person name="Kang B.C."/>
            <person name="Yang T.J."/>
            <person name="Lee Y.H."/>
            <person name="Bennetzen J.L."/>
            <person name="Choi D."/>
        </authorList>
    </citation>
    <scope>NUCLEOTIDE SEQUENCE [LARGE SCALE GENOMIC DNA]</scope>
    <source>
        <strain evidence="2">cv. CM334</strain>
    </source>
</reference>
<protein>
    <submittedName>
        <fullName evidence="1">Uncharacterized protein</fullName>
    </submittedName>
</protein>
<keyword evidence="2" id="KW-1185">Reference proteome</keyword>
<dbReference type="EMBL" id="AYRZ02000010">
    <property type="protein sequence ID" value="PHT70930.1"/>
    <property type="molecule type" value="Genomic_DNA"/>
</dbReference>
<name>A0A2G2YMH2_CAPAN</name>
<dbReference type="AlphaFoldDB" id="A0A2G2YMH2"/>
<comment type="caution">
    <text evidence="1">The sequence shown here is derived from an EMBL/GenBank/DDBJ whole genome shotgun (WGS) entry which is preliminary data.</text>
</comment>
<reference evidence="1 2" key="1">
    <citation type="journal article" date="2014" name="Nat. Genet.">
        <title>Genome sequence of the hot pepper provides insights into the evolution of pungency in Capsicum species.</title>
        <authorList>
            <person name="Kim S."/>
            <person name="Park M."/>
            <person name="Yeom S.I."/>
            <person name="Kim Y.M."/>
            <person name="Lee J.M."/>
            <person name="Lee H.A."/>
            <person name="Seo E."/>
            <person name="Choi J."/>
            <person name="Cheong K."/>
            <person name="Kim K.T."/>
            <person name="Jung K."/>
            <person name="Lee G.W."/>
            <person name="Oh S.K."/>
            <person name="Bae C."/>
            <person name="Kim S.B."/>
            <person name="Lee H.Y."/>
            <person name="Kim S.Y."/>
            <person name="Kim M.S."/>
            <person name="Kang B.C."/>
            <person name="Jo Y.D."/>
            <person name="Yang H.B."/>
            <person name="Jeong H.J."/>
            <person name="Kang W.H."/>
            <person name="Kwon J.K."/>
            <person name="Shin C."/>
            <person name="Lim J.Y."/>
            <person name="Park J.H."/>
            <person name="Huh J.H."/>
            <person name="Kim J.S."/>
            <person name="Kim B.D."/>
            <person name="Cohen O."/>
            <person name="Paran I."/>
            <person name="Suh M.C."/>
            <person name="Lee S.B."/>
            <person name="Kim Y.K."/>
            <person name="Shin Y."/>
            <person name="Noh S.J."/>
            <person name="Park J."/>
            <person name="Seo Y.S."/>
            <person name="Kwon S.Y."/>
            <person name="Kim H.A."/>
            <person name="Park J.M."/>
            <person name="Kim H.J."/>
            <person name="Choi S.B."/>
            <person name="Bosland P.W."/>
            <person name="Reeves G."/>
            <person name="Jo S.H."/>
            <person name="Lee B.W."/>
            <person name="Cho H.T."/>
            <person name="Choi H.S."/>
            <person name="Lee M.S."/>
            <person name="Yu Y."/>
            <person name="Do Choi Y."/>
            <person name="Park B.S."/>
            <person name="van Deynze A."/>
            <person name="Ashrafi H."/>
            <person name="Hill T."/>
            <person name="Kim W.T."/>
            <person name="Pai H.S."/>
            <person name="Ahn H.K."/>
            <person name="Yeam I."/>
            <person name="Giovannoni J.J."/>
            <person name="Rose J.K."/>
            <person name="Sorensen I."/>
            <person name="Lee S.J."/>
            <person name="Kim R.W."/>
            <person name="Choi I.Y."/>
            <person name="Choi B.S."/>
            <person name="Lim J.S."/>
            <person name="Lee Y.H."/>
            <person name="Choi D."/>
        </authorList>
    </citation>
    <scope>NUCLEOTIDE SEQUENCE [LARGE SCALE GENOMIC DNA]</scope>
    <source>
        <strain evidence="2">cv. CM334</strain>
    </source>
</reference>
<organism evidence="1 2">
    <name type="scientific">Capsicum annuum</name>
    <name type="common">Capsicum pepper</name>
    <dbReference type="NCBI Taxonomy" id="4072"/>
    <lineage>
        <taxon>Eukaryota</taxon>
        <taxon>Viridiplantae</taxon>
        <taxon>Streptophyta</taxon>
        <taxon>Embryophyta</taxon>
        <taxon>Tracheophyta</taxon>
        <taxon>Spermatophyta</taxon>
        <taxon>Magnoliopsida</taxon>
        <taxon>eudicotyledons</taxon>
        <taxon>Gunneridae</taxon>
        <taxon>Pentapetalae</taxon>
        <taxon>asterids</taxon>
        <taxon>lamiids</taxon>
        <taxon>Solanales</taxon>
        <taxon>Solanaceae</taxon>
        <taxon>Solanoideae</taxon>
        <taxon>Capsiceae</taxon>
        <taxon>Capsicum</taxon>
    </lineage>
</organism>
<dbReference type="Gramene" id="PHT70930">
    <property type="protein sequence ID" value="PHT70930"/>
    <property type="gene ID" value="T459_26034"/>
</dbReference>
<evidence type="ECO:0000313" key="2">
    <source>
        <dbReference type="Proteomes" id="UP000222542"/>
    </source>
</evidence>
<accession>A0A2G2YMH2</accession>
<proteinExistence type="predicted"/>
<sequence length="121" mass="13551">MFDHYLGFHDDVPVLESISVPGETVVEKHNDLSLFNQMDNLGTSNFSIVKMETSSNTGDNEYYLCSDHHRPRDSYAFDIMKTIMNSKKMGIVGVKPNLTGDPCEIVKPKLTGDFSYPTLAT</sequence>
<gene>
    <name evidence="1" type="ORF">T459_26034</name>
</gene>
<dbReference type="Proteomes" id="UP000222542">
    <property type="component" value="Unassembled WGS sequence"/>
</dbReference>
<evidence type="ECO:0000313" key="1">
    <source>
        <dbReference type="EMBL" id="PHT70930.1"/>
    </source>
</evidence>